<comment type="function">
    <text evidence="8">Catalyzes the ATP-dependent phosphorylation of fructose-l-phosphate to fructose-l,6-bisphosphate.</text>
</comment>
<keyword evidence="11" id="KW-1185">Reference proteome</keyword>
<comment type="catalytic activity">
    <reaction evidence="7">
        <text>D-tagatofuranose 6-phosphate + ATP = D-tagatofuranose 1,6-bisphosphate + ADP + H(+)</text>
        <dbReference type="Rhea" id="RHEA:12420"/>
        <dbReference type="ChEBI" id="CHEBI:15378"/>
        <dbReference type="ChEBI" id="CHEBI:30616"/>
        <dbReference type="ChEBI" id="CHEBI:58694"/>
        <dbReference type="ChEBI" id="CHEBI:58695"/>
        <dbReference type="ChEBI" id="CHEBI:456216"/>
        <dbReference type="EC" id="2.7.1.144"/>
    </reaction>
</comment>
<evidence type="ECO:0000313" key="10">
    <source>
        <dbReference type="EMBL" id="MBM7571042.1"/>
    </source>
</evidence>
<name>A0ABS2MYT9_9BACI</name>
<keyword evidence="7" id="KW-0423">Lactose metabolism</keyword>
<dbReference type="CDD" id="cd01164">
    <property type="entry name" value="FruK_PfkB_like"/>
    <property type="match status" value="1"/>
</dbReference>
<dbReference type="RefSeq" id="WP_204498441.1">
    <property type="nucleotide sequence ID" value="NZ_JAFBDR010000006.1"/>
</dbReference>
<evidence type="ECO:0000256" key="1">
    <source>
        <dbReference type="ARBA" id="ARBA00005380"/>
    </source>
</evidence>
<reference evidence="10 11" key="1">
    <citation type="submission" date="2021-01" db="EMBL/GenBank/DDBJ databases">
        <title>Genomic Encyclopedia of Type Strains, Phase IV (KMG-IV): sequencing the most valuable type-strain genomes for metagenomic binning, comparative biology and taxonomic classification.</title>
        <authorList>
            <person name="Goeker M."/>
        </authorList>
    </citation>
    <scope>NUCLEOTIDE SEQUENCE [LARGE SCALE GENOMIC DNA]</scope>
    <source>
        <strain evidence="10 11">DSM 23711</strain>
    </source>
</reference>
<feature type="domain" description="Carbohydrate kinase PfkB" evidence="9">
    <location>
        <begin position="11"/>
        <end position="281"/>
    </location>
</feature>
<comment type="similarity">
    <text evidence="7">Belongs to the carbohydrate kinase PfkB family. LacC subfamily.</text>
</comment>
<dbReference type="PIRSF" id="PIRSF000535">
    <property type="entry name" value="1PFK/6PFK/LacC"/>
    <property type="match status" value="1"/>
</dbReference>
<dbReference type="GO" id="GO:0008662">
    <property type="term" value="F:1-phosphofructokinase activity"/>
    <property type="evidence" value="ECO:0007669"/>
    <property type="project" value="UniProtKB-EC"/>
</dbReference>
<evidence type="ECO:0000256" key="4">
    <source>
        <dbReference type="ARBA" id="ARBA00022777"/>
    </source>
</evidence>
<sequence>MIYTCTLNPSVDYIIHTPNFQAGGLNRGENPDYYPGGKGINVSRVLNRLGVENTALGFLGGFTGDFIKGELKKENIKSNFIEVNGVTRINMKLKSNTETEINGPGASITEAQLSHLYDQIHSMKTGDFLVASGSIPSTVPDNFYVEIANICKEKQVNMIADTSSQALKELIGTELFLVKPNQHELEELFDTTIDSFEDAVSYGKKLHEQGAKHVIVSMGGNGAVYIGTDVCLFANAPKGEVKNSVGAGDSMVAGFLSAFTKTNQPKEAFRYAIATGSATAFSNDLCTRDAVEKLLQQISVEAID</sequence>
<gene>
    <name evidence="10" type="ORF">JOC48_001522</name>
</gene>
<evidence type="ECO:0000256" key="2">
    <source>
        <dbReference type="ARBA" id="ARBA00022679"/>
    </source>
</evidence>
<evidence type="ECO:0000256" key="5">
    <source>
        <dbReference type="ARBA" id="ARBA00022840"/>
    </source>
</evidence>
<evidence type="ECO:0000313" key="11">
    <source>
        <dbReference type="Proteomes" id="UP001296943"/>
    </source>
</evidence>
<dbReference type="EMBL" id="JAFBDR010000006">
    <property type="protein sequence ID" value="MBM7571042.1"/>
    <property type="molecule type" value="Genomic_DNA"/>
</dbReference>
<accession>A0ABS2MYT9</accession>
<dbReference type="InterPro" id="IPR017583">
    <property type="entry name" value="Tagatose/fructose_Pkinase"/>
</dbReference>
<dbReference type="InterPro" id="IPR002173">
    <property type="entry name" value="Carboh/pur_kinase_PfkB_CS"/>
</dbReference>
<evidence type="ECO:0000256" key="8">
    <source>
        <dbReference type="RuleBase" id="RU369061"/>
    </source>
</evidence>
<evidence type="ECO:0000256" key="3">
    <source>
        <dbReference type="ARBA" id="ARBA00022741"/>
    </source>
</evidence>
<evidence type="ECO:0000256" key="7">
    <source>
        <dbReference type="PIRNR" id="PIRNR000535"/>
    </source>
</evidence>
<dbReference type="InterPro" id="IPR011611">
    <property type="entry name" value="PfkB_dom"/>
</dbReference>
<dbReference type="Proteomes" id="UP001296943">
    <property type="component" value="Unassembled WGS sequence"/>
</dbReference>
<keyword evidence="3 7" id="KW-0547">Nucleotide-binding</keyword>
<evidence type="ECO:0000259" key="9">
    <source>
        <dbReference type="Pfam" id="PF00294"/>
    </source>
</evidence>
<dbReference type="Pfam" id="PF00294">
    <property type="entry name" value="PfkB"/>
    <property type="match status" value="1"/>
</dbReference>
<dbReference type="InterPro" id="IPR029056">
    <property type="entry name" value="Ribokinase-like"/>
</dbReference>
<comment type="pathway">
    <text evidence="7">Carbohydrate metabolism; D-tagatose 6-phosphate degradation; D-glyceraldehyde 3-phosphate and glycerone phosphate from D-tagatose 6-phosphate: step 1/2.</text>
</comment>
<dbReference type="EC" id="2.7.1.144" evidence="7"/>
<dbReference type="PANTHER" id="PTHR46566">
    <property type="entry name" value="1-PHOSPHOFRUCTOKINASE-RELATED"/>
    <property type="match status" value="1"/>
</dbReference>
<keyword evidence="5 7" id="KW-0067">ATP-binding</keyword>
<dbReference type="InterPro" id="IPR022463">
    <property type="entry name" value="1-PFruKinase"/>
</dbReference>
<keyword evidence="4 8" id="KW-0418">Kinase</keyword>
<organism evidence="10 11">
    <name type="scientific">Aquibacillus albus</name>
    <dbReference type="NCBI Taxonomy" id="1168171"/>
    <lineage>
        <taxon>Bacteria</taxon>
        <taxon>Bacillati</taxon>
        <taxon>Bacillota</taxon>
        <taxon>Bacilli</taxon>
        <taxon>Bacillales</taxon>
        <taxon>Bacillaceae</taxon>
        <taxon>Aquibacillus</taxon>
    </lineage>
</organism>
<dbReference type="PANTHER" id="PTHR46566:SF1">
    <property type="entry name" value="1-PHOSPHOFRUCTOKINASE"/>
    <property type="match status" value="1"/>
</dbReference>
<dbReference type="NCBIfam" id="TIGR03828">
    <property type="entry name" value="pfkB"/>
    <property type="match status" value="1"/>
</dbReference>
<comment type="similarity">
    <text evidence="1">Belongs to the carbohydrate kinase pfkB family.</text>
</comment>
<dbReference type="PROSITE" id="PS00584">
    <property type="entry name" value="PFKB_KINASES_2"/>
    <property type="match status" value="1"/>
</dbReference>
<comment type="caution">
    <text evidence="10">The sequence shown here is derived from an EMBL/GenBank/DDBJ whole genome shotgun (WGS) entry which is preliminary data.</text>
</comment>
<dbReference type="NCBIfam" id="TIGR03168">
    <property type="entry name" value="1-PFK"/>
    <property type="match status" value="1"/>
</dbReference>
<proteinExistence type="inferred from homology"/>
<dbReference type="PROSITE" id="PS00583">
    <property type="entry name" value="PFKB_KINASES_1"/>
    <property type="match status" value="1"/>
</dbReference>
<protein>
    <recommendedName>
        <fullName evidence="7">Tagatose-6-phosphate kinase</fullName>
        <ecNumber evidence="7">2.7.1.144</ecNumber>
    </recommendedName>
</protein>
<comment type="catalytic activity">
    <reaction evidence="6 8">
        <text>beta-D-fructose 1-phosphate + ATP = beta-D-fructose 1,6-bisphosphate + ADP + H(+)</text>
        <dbReference type="Rhea" id="RHEA:14213"/>
        <dbReference type="ChEBI" id="CHEBI:15378"/>
        <dbReference type="ChEBI" id="CHEBI:30616"/>
        <dbReference type="ChEBI" id="CHEBI:32966"/>
        <dbReference type="ChEBI" id="CHEBI:138881"/>
        <dbReference type="ChEBI" id="CHEBI:456216"/>
        <dbReference type="EC" id="2.7.1.56"/>
    </reaction>
</comment>
<keyword evidence="2 7" id="KW-0808">Transferase</keyword>
<evidence type="ECO:0000256" key="6">
    <source>
        <dbReference type="ARBA" id="ARBA00047745"/>
    </source>
</evidence>
<dbReference type="SUPFAM" id="SSF53613">
    <property type="entry name" value="Ribokinase-like"/>
    <property type="match status" value="1"/>
</dbReference>
<dbReference type="Gene3D" id="3.40.1190.20">
    <property type="match status" value="1"/>
</dbReference>